<comment type="caution">
    <text evidence="4">The sequence shown here is derived from an EMBL/GenBank/DDBJ whole genome shotgun (WGS) entry which is preliminary data.</text>
</comment>
<dbReference type="InterPro" id="IPR050513">
    <property type="entry name" value="RavA_ATPases"/>
</dbReference>
<feature type="chain" id="PRO_5039911931" evidence="2">
    <location>
        <begin position="25"/>
        <end position="1191"/>
    </location>
</feature>
<reference evidence="4" key="1">
    <citation type="journal article" date="2021" name="Sci. Rep.">
        <title>Diploid genomic architecture of Nitzschia inconspicua, an elite biomass production diatom.</title>
        <authorList>
            <person name="Oliver A."/>
            <person name="Podell S."/>
            <person name="Pinowska A."/>
            <person name="Traller J.C."/>
            <person name="Smith S.R."/>
            <person name="McClure R."/>
            <person name="Beliaev A."/>
            <person name="Bohutskyi P."/>
            <person name="Hill E.A."/>
            <person name="Rabines A."/>
            <person name="Zheng H."/>
            <person name="Allen L.Z."/>
            <person name="Kuo A."/>
            <person name="Grigoriev I.V."/>
            <person name="Allen A.E."/>
            <person name="Hazlebeck D."/>
            <person name="Allen E.E."/>
        </authorList>
    </citation>
    <scope>NUCLEOTIDE SEQUENCE</scope>
    <source>
        <strain evidence="4">Hildebrandi</strain>
    </source>
</reference>
<dbReference type="OrthoDB" id="47330at2759"/>
<organism evidence="4 5">
    <name type="scientific">Nitzschia inconspicua</name>
    <dbReference type="NCBI Taxonomy" id="303405"/>
    <lineage>
        <taxon>Eukaryota</taxon>
        <taxon>Sar</taxon>
        <taxon>Stramenopiles</taxon>
        <taxon>Ochrophyta</taxon>
        <taxon>Bacillariophyta</taxon>
        <taxon>Bacillariophyceae</taxon>
        <taxon>Bacillariophycidae</taxon>
        <taxon>Bacillariales</taxon>
        <taxon>Bacillariaceae</taxon>
        <taxon>Nitzschia</taxon>
    </lineage>
</organism>
<accession>A0A9K3KIF5</accession>
<evidence type="ECO:0000259" key="3">
    <source>
        <dbReference type="PROSITE" id="PS50234"/>
    </source>
</evidence>
<keyword evidence="2" id="KW-0732">Signal</keyword>
<proteinExistence type="predicted"/>
<dbReference type="PROSITE" id="PS50234">
    <property type="entry name" value="VWFA"/>
    <property type="match status" value="1"/>
</dbReference>
<dbReference type="PANTHER" id="PTHR32204">
    <property type="entry name" value="ATPASE RAVA"/>
    <property type="match status" value="1"/>
</dbReference>
<evidence type="ECO:0000256" key="2">
    <source>
        <dbReference type="SAM" id="SignalP"/>
    </source>
</evidence>
<feature type="compositionally biased region" description="Basic residues" evidence="1">
    <location>
        <begin position="625"/>
        <end position="635"/>
    </location>
</feature>
<keyword evidence="5" id="KW-1185">Reference proteome</keyword>
<feature type="domain" description="VWFA" evidence="3">
    <location>
        <begin position="416"/>
        <end position="597"/>
    </location>
</feature>
<dbReference type="InterPro" id="IPR041538">
    <property type="entry name" value="RavA-like_AAA_lid"/>
</dbReference>
<dbReference type="InterPro" id="IPR002035">
    <property type="entry name" value="VWF_A"/>
</dbReference>
<evidence type="ECO:0000256" key="1">
    <source>
        <dbReference type="SAM" id="MobiDB-lite"/>
    </source>
</evidence>
<dbReference type="AlphaFoldDB" id="A0A9K3KIF5"/>
<sequence length="1191" mass="133332">MILPLEVCLLLCGIAWKSFPRGYAFVVPTLRRSNAFRIRDEELMSSVDGRESVSTRINSDFARIDPLVAAVFFDEDSGIKSASTSVFRSSFVLDASRGIPIWKSALEKGRLPTNTEFCPEDGCCWPAPPFYDAVYDAMVQTQLPRLALRHPETVPLILRSVLRTTLQYVQRLEEVKRETEKDEDDEDDHDGAYYLHNQGNEEQRTTSMFEILCLNDPESIAGDFGQELMKQWDPVVNGMSVLDDLFGYDHSLLREDNEEDENGIIGGTTGFGIDDGIWSHTGWQQIPALQRQLKNLPELLQLVRSLGRRPTVEKSDRIQKFKPRQADRDGGMGAEFDPILRESVSGITLSASLSEMLPSEAVLLRGSTPVLRNLFLAKWVESKLLSYEVSGYMDIPSVPRTRPQYCKRLPSAPGGPIIVCLDTSWSMSGSRETLSKAVVLACVTQAHSQGRECQVIAFSAERQVMESGVITADPKGIQRLLEFLSHSFGGGTDVTGALKFVTSLLDDSGARDDLLSAADILLVTDGEIPDPPASVDVMNTIENLKLKRGVEIHGLLIGKSESKPLSRLCTHTHNFLSNYHGFSTVAESRVPSLKQNLRRSGRLGTALYATTRPLYDEDQVSSAGGRRKKKQKQWKKKDDEWDEAFSTEDDGASYQLSDNGFSESVQESLKLLQQTALELAKEKEWTPEQLQKERERNGSCWDVHTQLDVAVSKVEEGLVERGEEARLVVLAMIASEHILLLGSPGTAKSVLGLRLAELCDGTFFQRLLTRFTTPEELFGPLSLRSLEQDEYRRVTAGFLPTADIAFLDEIFKANSAILNTLLTILNERKFDNAGIREPCPIRCVVGASNELPESDELFALFDRFLIRKEVNSVSDAGLVKLLSMSNPGVSSVNGVSTEGTKFQESMRQNLEETIVRLSSAAEAVVMDADACELMKDLRTFLRENVNTAISDRRLVKTTRLMKLCAASEGRQKVDAIDFLVTQHCFWNEPDQRSLIREWLWENLTPLDREGGASIGQLRFLLNNLRLEILSTLRRTGGELNSSRGAKPEDVSIIAELREEAYRIATIIQEHADSLARHLELLRSDDFTWVDPDDVNAIKQLLLPRGELLWPKIKTLSMDAYAMALAISEGPNSPVAELREDVIELLWSEDTESEREFTEMELAASMKEAKAKYDLDTFRRWKRAKKKADKVT</sequence>
<dbReference type="PANTHER" id="PTHR32204:SF0">
    <property type="entry name" value="ATPASE RAVA"/>
    <property type="match status" value="1"/>
</dbReference>
<dbReference type="Pfam" id="PF20030">
    <property type="entry name" value="bpMoxR"/>
    <property type="match status" value="1"/>
</dbReference>
<evidence type="ECO:0000313" key="4">
    <source>
        <dbReference type="EMBL" id="KAG7344300.1"/>
    </source>
</evidence>
<dbReference type="InterPro" id="IPR045427">
    <property type="entry name" value="MoxR"/>
</dbReference>
<name>A0A9K3KIF5_9STRA</name>
<dbReference type="Pfam" id="PF17868">
    <property type="entry name" value="AAA_lid_8"/>
    <property type="match status" value="1"/>
</dbReference>
<reference evidence="4" key="2">
    <citation type="submission" date="2021-04" db="EMBL/GenBank/DDBJ databases">
        <authorList>
            <person name="Podell S."/>
        </authorList>
    </citation>
    <scope>NUCLEOTIDE SEQUENCE</scope>
    <source>
        <strain evidence="4">Hildebrandi</strain>
    </source>
</reference>
<evidence type="ECO:0000313" key="5">
    <source>
        <dbReference type="Proteomes" id="UP000693970"/>
    </source>
</evidence>
<dbReference type="Pfam" id="PF13519">
    <property type="entry name" value="VWA_2"/>
    <property type="match status" value="1"/>
</dbReference>
<gene>
    <name evidence="4" type="ORF">IV203_022308</name>
</gene>
<dbReference type="EMBL" id="JAGRRH010000023">
    <property type="protein sequence ID" value="KAG7344300.1"/>
    <property type="molecule type" value="Genomic_DNA"/>
</dbReference>
<dbReference type="SMART" id="SM00327">
    <property type="entry name" value="VWA"/>
    <property type="match status" value="1"/>
</dbReference>
<dbReference type="CDD" id="cd00009">
    <property type="entry name" value="AAA"/>
    <property type="match status" value="1"/>
</dbReference>
<feature type="region of interest" description="Disordered" evidence="1">
    <location>
        <begin position="618"/>
        <end position="642"/>
    </location>
</feature>
<protein>
    <submittedName>
        <fullName evidence="4">Phospholipid-translocating P-type ATPase, flippase</fullName>
    </submittedName>
</protein>
<dbReference type="Proteomes" id="UP000693970">
    <property type="component" value="Unassembled WGS sequence"/>
</dbReference>
<feature type="signal peptide" evidence="2">
    <location>
        <begin position="1"/>
        <end position="24"/>
    </location>
</feature>